<dbReference type="PANTHER" id="PTHR23323:SF24">
    <property type="entry name" value="VACUOLAR PROTEIN SORTING-ASSOCIATED PROTEIN 11 HOMOLOG"/>
    <property type="match status" value="1"/>
</dbReference>
<dbReference type="InterPro" id="IPR001841">
    <property type="entry name" value="Znf_RING"/>
</dbReference>
<keyword evidence="9" id="KW-0833">Ubl conjugation pathway</keyword>
<dbReference type="Gene3D" id="2.130.10.10">
    <property type="entry name" value="YVTN repeat-like/Quinoprotein amine dehydrogenase"/>
    <property type="match status" value="1"/>
</dbReference>
<feature type="compositionally biased region" description="Basic and acidic residues" evidence="12">
    <location>
        <begin position="643"/>
        <end position="660"/>
    </location>
</feature>
<dbReference type="Proteomes" id="UP000009131">
    <property type="component" value="Unassembled WGS sequence"/>
</dbReference>
<dbReference type="AlphaFoldDB" id="G7DY34"/>
<dbReference type="GO" id="GO:0030674">
    <property type="term" value="F:protein-macromolecule adaptor activity"/>
    <property type="evidence" value="ECO:0007669"/>
    <property type="project" value="TreeGrafter"/>
</dbReference>
<evidence type="ECO:0000256" key="4">
    <source>
        <dbReference type="ARBA" id="ARBA00022771"/>
    </source>
</evidence>
<accession>G7DY34</accession>
<dbReference type="FunCoup" id="G7DY34">
    <property type="interactions" value="216"/>
</dbReference>
<dbReference type="PROSITE" id="PS50089">
    <property type="entry name" value="ZF_RING_2"/>
    <property type="match status" value="1"/>
</dbReference>
<evidence type="ECO:0000256" key="11">
    <source>
        <dbReference type="PROSITE-ProRule" id="PRU01006"/>
    </source>
</evidence>
<evidence type="ECO:0000256" key="3">
    <source>
        <dbReference type="ARBA" id="ARBA00022723"/>
    </source>
</evidence>
<reference evidence="14 15" key="2">
    <citation type="journal article" date="2012" name="Open Biol.">
        <title>Characteristics of nucleosomes and linker DNA regions on the genome of the basidiomycete Mixia osmundae revealed by mono- and dinucleosome mapping.</title>
        <authorList>
            <person name="Nishida H."/>
            <person name="Kondo S."/>
            <person name="Matsumoto T."/>
            <person name="Suzuki Y."/>
            <person name="Yoshikawa H."/>
            <person name="Taylor T.D."/>
            <person name="Sugiyama J."/>
        </authorList>
    </citation>
    <scope>NUCLEOTIDE SEQUENCE [LARGE SCALE GENOMIC DNA]</scope>
    <source>
        <strain evidence="15">CBS 9802 / IAM 14324 / JCM 22182 / KY 12970</strain>
    </source>
</reference>
<keyword evidence="7 9" id="KW-0472">Membrane</keyword>
<dbReference type="InterPro" id="IPR016528">
    <property type="entry name" value="VPS11"/>
</dbReference>
<dbReference type="GO" id="GO:0007033">
    <property type="term" value="P:vacuole organization"/>
    <property type="evidence" value="ECO:0007669"/>
    <property type="project" value="TreeGrafter"/>
</dbReference>
<dbReference type="SUPFAM" id="SSF57850">
    <property type="entry name" value="RING/U-box"/>
    <property type="match status" value="1"/>
</dbReference>
<evidence type="ECO:0000256" key="7">
    <source>
        <dbReference type="ARBA" id="ARBA00023136"/>
    </source>
</evidence>
<dbReference type="PIRSF" id="PIRSF007860">
    <property type="entry name" value="VPS11"/>
    <property type="match status" value="1"/>
</dbReference>
<dbReference type="EC" id="2.3.2.27" evidence="9"/>
<dbReference type="OrthoDB" id="26184at2759"/>
<sequence>MSGSAPPAPAWRHFAFFDATPVKDAQDLAQTPEAFRDAGRIAAVASGQSTVVLADHQGSLHCLSPDFEELQAWVAYDGGRALLVKVSGVKGIIVSLGEDASQTLVLKVWDIRHLEKTSGNPRLLGQARVQQGQRPHPATVLSLTSSLSHIAAGFADGSVLFWRNVDQALSSHAASDNAATVTLAKPKAVPSFSSEPITGLEFWTSAAQQQALWIVTTSKVWSYTLTGKASGNAPTITDELGAPLRCVASMPNGDMVLARSEALYVYGSEGRGACFAYEGPKTLIASHGSYIVIVSPPQSPSAASASPTVRRYVNNRNGKVLADVSRITLFDPENKLVAFSDTIESTITQVVSEWGDIFLVLLDGRLIRLEERSMDHKLNALYSKNLYLLALGMAKSKNASIAESSIIHKRYGDYLYSKGDFDGAMHQFIQTIGHLQPSYVIRKFLDAQRIYTLSLYLQELHAQQLAGSDVTTLLINCYTKLKDVERLDAFLKADGPGHSNTGELHFDLETAIRVCRQAGYHEHALYLAKRYQEHEEYLRIQIEDRHDWTDAVHYIRSLGVAGAEPALRQYGPALLANAPTETTRILIDLCCGTFEQPSEEAQQVMSPVAANEAGPSYMSYLSLGGKPASVAKSTDALDSPRLAPERARKPERTATNRTVRESSPVLPKSIDLPSPRQFFAFFIDHPEEFVTFLEAIAAQRWQQTLDDATDTSRETTMLERAEQQAIWNTLLELYLTLKGLKSEGTPSKAARSQAREYEDRAMKVLRSVDIPYTINQALIVCTVRQFVPGLMLLYEKLGMFEDILRFHIDRARSAPSSSSLATDSARHVVQALDKYGEGRPELYPIVLRFLVSDAQILTRHQQDLARLLTYIEENKIMAPISVIDCLSQTEHASIGAVKEYLRKHMLEERAEIEADKALIASYRTETAKKLKDLEELSDLNAPRIFQVTRCSACGSQLELPSVHYMCRHSYHQRCLPDNETSCPNCARQHGLLQDIQRSNERYPELFLSEIEESEDGFATISQAFSKGIMDLPKISKEMTPPMQ</sequence>
<dbReference type="GO" id="GO:0007032">
    <property type="term" value="P:endosome organization"/>
    <property type="evidence" value="ECO:0007669"/>
    <property type="project" value="TreeGrafter"/>
</dbReference>
<keyword evidence="9" id="KW-0926">Vacuole</keyword>
<dbReference type="InterPro" id="IPR011990">
    <property type="entry name" value="TPR-like_helical_dom_sf"/>
</dbReference>
<evidence type="ECO:0000256" key="2">
    <source>
        <dbReference type="ARBA" id="ARBA00022448"/>
    </source>
</evidence>
<dbReference type="InterPro" id="IPR057307">
    <property type="entry name" value="PEP5_VPS11_N"/>
</dbReference>
<gene>
    <name evidence="14" type="primary">Mo02149</name>
    <name evidence="14" type="ORF">E5Q_02149</name>
</gene>
<dbReference type="InterPro" id="IPR000547">
    <property type="entry name" value="Clathrin_H-chain/VPS_repeat"/>
</dbReference>
<dbReference type="OMA" id="ENENECP"/>
<dbReference type="Pfam" id="PF23341">
    <property type="entry name" value="PEP5_VPS11_N"/>
    <property type="match status" value="1"/>
</dbReference>
<comment type="caution">
    <text evidence="14">The sequence shown here is derived from an EMBL/GenBank/DDBJ whole genome shotgun (WGS) entry which is preliminary data.</text>
</comment>
<keyword evidence="2 9" id="KW-0813">Transport</keyword>
<dbReference type="InterPro" id="IPR057308">
    <property type="entry name" value="CHCR_PEP5_VPS11"/>
</dbReference>
<dbReference type="InterPro" id="IPR024763">
    <property type="entry name" value="VPS11_C"/>
</dbReference>
<evidence type="ECO:0000256" key="10">
    <source>
        <dbReference type="PROSITE-ProRule" id="PRU00175"/>
    </source>
</evidence>
<evidence type="ECO:0000259" key="13">
    <source>
        <dbReference type="PROSITE" id="PS50089"/>
    </source>
</evidence>
<dbReference type="GO" id="GO:0048284">
    <property type="term" value="P:organelle fusion"/>
    <property type="evidence" value="ECO:0007669"/>
    <property type="project" value="TreeGrafter"/>
</dbReference>
<comment type="similarity">
    <text evidence="1 9">Belongs to the VPS11 family.</text>
</comment>
<keyword evidence="15" id="KW-1185">Reference proteome</keyword>
<dbReference type="InterPro" id="IPR036322">
    <property type="entry name" value="WD40_repeat_dom_sf"/>
</dbReference>
<dbReference type="eggNOG" id="KOG2114">
    <property type="taxonomic scope" value="Eukaryota"/>
</dbReference>
<dbReference type="SUPFAM" id="SSF50978">
    <property type="entry name" value="WD40 repeat-like"/>
    <property type="match status" value="1"/>
</dbReference>
<keyword evidence="4 10" id="KW-0863">Zinc-finger</keyword>
<protein>
    <recommendedName>
        <fullName evidence="9">E3 ubiquitin-protein ligase PEP5</fullName>
        <ecNumber evidence="9">2.3.2.27</ecNumber>
    </recommendedName>
</protein>
<evidence type="ECO:0000256" key="6">
    <source>
        <dbReference type="ARBA" id="ARBA00022927"/>
    </source>
</evidence>
<dbReference type="EMBL" id="BABT02000062">
    <property type="protein sequence ID" value="GAA95494.1"/>
    <property type="molecule type" value="Genomic_DNA"/>
</dbReference>
<dbReference type="GO" id="GO:0008270">
    <property type="term" value="F:zinc ion binding"/>
    <property type="evidence" value="ECO:0007669"/>
    <property type="project" value="UniProtKB-KW"/>
</dbReference>
<keyword evidence="5" id="KW-0862">Zinc</keyword>
<evidence type="ECO:0000313" key="14">
    <source>
        <dbReference type="EMBL" id="GAA95494.1"/>
    </source>
</evidence>
<evidence type="ECO:0000256" key="12">
    <source>
        <dbReference type="SAM" id="MobiDB-lite"/>
    </source>
</evidence>
<organism evidence="14 15">
    <name type="scientific">Mixia osmundae (strain CBS 9802 / IAM 14324 / JCM 22182 / KY 12970)</name>
    <dbReference type="NCBI Taxonomy" id="764103"/>
    <lineage>
        <taxon>Eukaryota</taxon>
        <taxon>Fungi</taxon>
        <taxon>Dikarya</taxon>
        <taxon>Basidiomycota</taxon>
        <taxon>Pucciniomycotina</taxon>
        <taxon>Mixiomycetes</taxon>
        <taxon>Mixiales</taxon>
        <taxon>Mixiaceae</taxon>
        <taxon>Mixia</taxon>
    </lineage>
</organism>
<reference evidence="14 15" key="1">
    <citation type="journal article" date="2011" name="J. Gen. Appl. Microbiol.">
        <title>Draft genome sequencing of the enigmatic basidiomycete Mixia osmundae.</title>
        <authorList>
            <person name="Nishida H."/>
            <person name="Nagatsuka Y."/>
            <person name="Sugiyama J."/>
        </authorList>
    </citation>
    <scope>NUCLEOTIDE SEQUENCE [LARGE SCALE GENOMIC DNA]</scope>
    <source>
        <strain evidence="15">CBS 9802 / IAM 14324 / JCM 22182 / KY 12970</strain>
    </source>
</reference>
<dbReference type="Pfam" id="PF23356">
    <property type="entry name" value="TPR_PEP5_VPS11"/>
    <property type="match status" value="2"/>
</dbReference>
<feature type="region of interest" description="Disordered" evidence="12">
    <location>
        <begin position="631"/>
        <end position="662"/>
    </location>
</feature>
<name>G7DY34_MIXOS</name>
<dbReference type="InParanoid" id="G7DY34"/>
<keyword evidence="6 9" id="KW-0653">Protein transport</keyword>
<keyword evidence="9" id="KW-0808">Transferase</keyword>
<dbReference type="GO" id="GO:0030897">
    <property type="term" value="C:HOPS complex"/>
    <property type="evidence" value="ECO:0007669"/>
    <property type="project" value="UniProtKB-UniRule"/>
</dbReference>
<dbReference type="GO" id="GO:0000329">
    <property type="term" value="C:fungal-type vacuole membrane"/>
    <property type="evidence" value="ECO:0007669"/>
    <property type="project" value="UniProtKB-UniRule"/>
</dbReference>
<comment type="catalytic activity">
    <reaction evidence="9">
        <text>S-ubiquitinyl-[E2 ubiquitin-conjugating enzyme]-L-cysteine + [acceptor protein]-L-lysine = [E2 ubiquitin-conjugating enzyme]-L-cysteine + N(6)-ubiquitinyl-[acceptor protein]-L-lysine.</text>
        <dbReference type="EC" id="2.3.2.27"/>
    </reaction>
</comment>
<proteinExistence type="inferred from homology"/>
<evidence type="ECO:0000256" key="5">
    <source>
        <dbReference type="ARBA" id="ARBA00022833"/>
    </source>
</evidence>
<feature type="repeat" description="CHCR" evidence="11">
    <location>
        <begin position="428"/>
        <end position="583"/>
    </location>
</feature>
<dbReference type="CDD" id="cd16688">
    <property type="entry name" value="RING-H2_Vps11"/>
    <property type="match status" value="1"/>
</dbReference>
<evidence type="ECO:0000313" key="15">
    <source>
        <dbReference type="Proteomes" id="UP000009131"/>
    </source>
</evidence>
<dbReference type="PROSITE" id="PS50236">
    <property type="entry name" value="CHCR"/>
    <property type="match status" value="1"/>
</dbReference>
<dbReference type="GO" id="GO:0006886">
    <property type="term" value="P:intracellular protein transport"/>
    <property type="evidence" value="ECO:0007669"/>
    <property type="project" value="UniProtKB-UniRule"/>
</dbReference>
<evidence type="ECO:0000256" key="8">
    <source>
        <dbReference type="ARBA" id="ARBA00029433"/>
    </source>
</evidence>
<evidence type="ECO:0000256" key="9">
    <source>
        <dbReference type="PIRNR" id="PIRNR007860"/>
    </source>
</evidence>
<dbReference type="Pfam" id="PF12451">
    <property type="entry name" value="VPS11_C"/>
    <property type="match status" value="1"/>
</dbReference>
<evidence type="ECO:0000256" key="1">
    <source>
        <dbReference type="ARBA" id="ARBA00007070"/>
    </source>
</evidence>
<dbReference type="STRING" id="764103.G7DY34"/>
<dbReference type="PANTHER" id="PTHR23323">
    <property type="entry name" value="VACUOLAR PROTEIN SORTING-ASSOCIATED PROTEIN"/>
    <property type="match status" value="1"/>
</dbReference>
<keyword evidence="3" id="KW-0479">Metal-binding</keyword>
<dbReference type="Pfam" id="PF17122">
    <property type="entry name" value="zf-C3H2C3"/>
    <property type="match status" value="1"/>
</dbReference>
<comment type="subunit">
    <text evidence="9">Component of the homotypic vacuole fusion and vacuole protein sorting (HOPS) complex. Component of the class C core vacuole/endosome tethering (CORVET) complex.</text>
</comment>
<dbReference type="GO" id="GO:0033263">
    <property type="term" value="C:CORVET complex"/>
    <property type="evidence" value="ECO:0007669"/>
    <property type="project" value="UniProtKB-UniRule"/>
</dbReference>
<dbReference type="GO" id="GO:0061630">
    <property type="term" value="F:ubiquitin protein ligase activity"/>
    <property type="evidence" value="ECO:0007669"/>
    <property type="project" value="UniProtKB-EC"/>
</dbReference>
<feature type="domain" description="RING-type" evidence="13">
    <location>
        <begin position="950"/>
        <end position="985"/>
    </location>
</feature>
<dbReference type="Gene3D" id="1.25.40.10">
    <property type="entry name" value="Tetratricopeptide repeat domain"/>
    <property type="match status" value="1"/>
</dbReference>
<dbReference type="RefSeq" id="XP_014570006.1">
    <property type="nucleotide sequence ID" value="XM_014714520.1"/>
</dbReference>
<comment type="subcellular location">
    <subcellularLocation>
        <location evidence="8">Endomembrane system</location>
        <topology evidence="8">Peripheral membrane protein</topology>
        <orientation evidence="8">Cytoplasmic side</orientation>
    </subcellularLocation>
    <subcellularLocation>
        <location evidence="9">Vacuole membrane</location>
        <topology evidence="9">Peripheral membrane protein</topology>
        <orientation evidence="9">Cytoplasmic side</orientation>
    </subcellularLocation>
</comment>
<dbReference type="InterPro" id="IPR015943">
    <property type="entry name" value="WD40/YVTN_repeat-like_dom_sf"/>
</dbReference>
<dbReference type="HOGENOM" id="CLU_001287_0_0_1"/>
<dbReference type="GO" id="GO:0006904">
    <property type="term" value="P:vesicle docking involved in exocytosis"/>
    <property type="evidence" value="ECO:0007669"/>
    <property type="project" value="TreeGrafter"/>
</dbReference>